<evidence type="ECO:0000313" key="2">
    <source>
        <dbReference type="EMBL" id="CAG1972397.1"/>
    </source>
</evidence>
<organism evidence="3">
    <name type="scientific">Gibberella zeae</name>
    <name type="common">Wheat head blight fungus</name>
    <name type="synonym">Fusarium graminearum</name>
    <dbReference type="NCBI Taxonomy" id="5518"/>
    <lineage>
        <taxon>Eukaryota</taxon>
        <taxon>Fungi</taxon>
        <taxon>Dikarya</taxon>
        <taxon>Ascomycota</taxon>
        <taxon>Pezizomycotina</taxon>
        <taxon>Sordariomycetes</taxon>
        <taxon>Hypocreomycetidae</taxon>
        <taxon>Hypocreales</taxon>
        <taxon>Nectriaceae</taxon>
        <taxon>Fusarium</taxon>
    </lineage>
</organism>
<gene>
    <name evidence="3" type="ORF">FUG_LOCUS477367</name>
    <name evidence="2" type="ORF">MDCFG202_LOCUS108228</name>
</gene>
<evidence type="ECO:0000313" key="3">
    <source>
        <dbReference type="EMBL" id="VIO62428.1"/>
    </source>
</evidence>
<proteinExistence type="predicted"/>
<dbReference type="EMBL" id="CAJPIJ010000091">
    <property type="protein sequence ID" value="CAG1972397.1"/>
    <property type="molecule type" value="Genomic_DNA"/>
</dbReference>
<dbReference type="Pfam" id="PF00583">
    <property type="entry name" value="Acetyltransf_1"/>
    <property type="match status" value="1"/>
</dbReference>
<dbReference type="SUPFAM" id="SSF55729">
    <property type="entry name" value="Acyl-CoA N-acyltransferases (Nat)"/>
    <property type="match status" value="1"/>
</dbReference>
<feature type="domain" description="N-acetyltransferase" evidence="1">
    <location>
        <begin position="155"/>
        <end position="249"/>
    </location>
</feature>
<dbReference type="CDD" id="cd04301">
    <property type="entry name" value="NAT_SF"/>
    <property type="match status" value="1"/>
</dbReference>
<reference evidence="3" key="1">
    <citation type="submission" date="2019-04" db="EMBL/GenBank/DDBJ databases">
        <authorList>
            <person name="Melise S."/>
            <person name="Noan J."/>
            <person name="Okalmin O."/>
        </authorList>
    </citation>
    <scope>NUCLEOTIDE SEQUENCE</scope>
    <source>
        <strain evidence="3">FN9</strain>
    </source>
</reference>
<reference evidence="2" key="2">
    <citation type="submission" date="2021-03" db="EMBL/GenBank/DDBJ databases">
        <authorList>
            <person name="Alouane T."/>
            <person name="Langin T."/>
            <person name="Bonhomme L."/>
        </authorList>
    </citation>
    <scope>NUCLEOTIDE SEQUENCE</scope>
    <source>
        <strain evidence="2">MDC_Fg202</strain>
    </source>
</reference>
<dbReference type="InterPro" id="IPR016181">
    <property type="entry name" value="Acyl_CoA_acyltransferase"/>
</dbReference>
<sequence length="276" mass="31410">MLTFPRAMNPTIYGILSIPRNYQVLLRKSSLIVNLRFVIYGYTTGNMSRQFFIRDADALFNDAQFMIDAFDSTLPHLAATGNSEQWGTEPLSKKEGHVQRMHDTVAKSDNFRKTGTGEPLRVFIAEIEDDHVSSEYPSNDRLARRTDRNGKSFVPVGFVKVLDEQFVSYLKTSDDLKDHVGPALEKGNFVFLQYLVTDHRVGEKRRGAGAALLQKVKDYAAEKGWKTIWLDCWDGGNGQLVQYYVDRGFRSIGSFQDTHDKDEAPWKGKLLRMDLA</sequence>
<dbReference type="GO" id="GO:0016747">
    <property type="term" value="F:acyltransferase activity, transferring groups other than amino-acyl groups"/>
    <property type="evidence" value="ECO:0007669"/>
    <property type="project" value="InterPro"/>
</dbReference>
<dbReference type="Gene3D" id="3.40.630.30">
    <property type="match status" value="1"/>
</dbReference>
<dbReference type="AlphaFoldDB" id="A0A4E9EHF2"/>
<dbReference type="InterPro" id="IPR000182">
    <property type="entry name" value="GNAT_dom"/>
</dbReference>
<dbReference type="EMBL" id="CAAKMV010000163">
    <property type="protein sequence ID" value="VIO62428.1"/>
    <property type="molecule type" value="Genomic_DNA"/>
</dbReference>
<dbReference type="Proteomes" id="UP000746612">
    <property type="component" value="Unassembled WGS sequence"/>
</dbReference>
<protein>
    <recommendedName>
        <fullName evidence="1">N-acetyltransferase domain-containing protein</fullName>
    </recommendedName>
</protein>
<evidence type="ECO:0000259" key="1">
    <source>
        <dbReference type="Pfam" id="PF00583"/>
    </source>
</evidence>
<name>A0A4E9EHF2_GIBZA</name>
<accession>A0A4E9EHF2</accession>